<protein>
    <submittedName>
        <fullName evidence="6">LysR substrate-binding domain-containing protein</fullName>
    </submittedName>
</protein>
<dbReference type="PROSITE" id="PS50931">
    <property type="entry name" value="HTH_LYSR"/>
    <property type="match status" value="1"/>
</dbReference>
<evidence type="ECO:0000256" key="2">
    <source>
        <dbReference type="ARBA" id="ARBA00023015"/>
    </source>
</evidence>
<dbReference type="Gene3D" id="1.10.10.10">
    <property type="entry name" value="Winged helix-like DNA-binding domain superfamily/Winged helix DNA-binding domain"/>
    <property type="match status" value="1"/>
</dbReference>
<evidence type="ECO:0000259" key="5">
    <source>
        <dbReference type="PROSITE" id="PS50931"/>
    </source>
</evidence>
<dbReference type="InterPro" id="IPR005119">
    <property type="entry name" value="LysR_subst-bd"/>
</dbReference>
<keyword evidence="3" id="KW-0238">DNA-binding</keyword>
<evidence type="ECO:0000313" key="7">
    <source>
        <dbReference type="Proteomes" id="UP001595557"/>
    </source>
</evidence>
<evidence type="ECO:0000256" key="4">
    <source>
        <dbReference type="ARBA" id="ARBA00023163"/>
    </source>
</evidence>
<dbReference type="Gene3D" id="3.40.190.10">
    <property type="entry name" value="Periplasmic binding protein-like II"/>
    <property type="match status" value="2"/>
</dbReference>
<keyword evidence="7" id="KW-1185">Reference proteome</keyword>
<evidence type="ECO:0000256" key="3">
    <source>
        <dbReference type="ARBA" id="ARBA00023125"/>
    </source>
</evidence>
<dbReference type="SUPFAM" id="SSF46785">
    <property type="entry name" value="Winged helix' DNA-binding domain"/>
    <property type="match status" value="1"/>
</dbReference>
<evidence type="ECO:0000313" key="6">
    <source>
        <dbReference type="EMBL" id="MFC3170348.1"/>
    </source>
</evidence>
<name>A0ABV7ILF3_9RHOB</name>
<sequence>MNSKQLTVFHEVMRCGSFSEAARNLNRTQPAISAMVANLEQELGYKLFIRRTGQLLPVPEAHYLYAETQDLMDRMRTVEMNMKRVGDLEQGQLRMVSMPGPSVVLIPRMLAHFARTRARLSVALLTRSSSQVCHLIATQQFDVGLADWAENQMPDSSLLRHDLVTTDCLCALPTGDPLTANAIIDPTDLRGRDLAALFPSHVTYRLTADAFAQAGVCFKPRFETQYFYPLLSFVGAGLACAVVDPLTAESYRLTHQENPKVVFRPFAPVVPFSVAIVTPMHRPLSLISQAFTATLKQELQRYTAPQFDGQ</sequence>
<organism evidence="6 7">
    <name type="scientific">Paracoccus fontiphilus</name>
    <dbReference type="NCBI Taxonomy" id="1815556"/>
    <lineage>
        <taxon>Bacteria</taxon>
        <taxon>Pseudomonadati</taxon>
        <taxon>Pseudomonadota</taxon>
        <taxon>Alphaproteobacteria</taxon>
        <taxon>Rhodobacterales</taxon>
        <taxon>Paracoccaceae</taxon>
        <taxon>Paracoccus</taxon>
    </lineage>
</organism>
<comment type="similarity">
    <text evidence="1">Belongs to the LysR transcriptional regulatory family.</text>
</comment>
<comment type="caution">
    <text evidence="6">The sequence shown here is derived from an EMBL/GenBank/DDBJ whole genome shotgun (WGS) entry which is preliminary data.</text>
</comment>
<dbReference type="PANTHER" id="PTHR30427">
    <property type="entry name" value="TRANSCRIPTIONAL ACTIVATOR PROTEIN LYSR"/>
    <property type="match status" value="1"/>
</dbReference>
<dbReference type="EMBL" id="JBHRTE010000102">
    <property type="protein sequence ID" value="MFC3170348.1"/>
    <property type="molecule type" value="Genomic_DNA"/>
</dbReference>
<dbReference type="SUPFAM" id="SSF53850">
    <property type="entry name" value="Periplasmic binding protein-like II"/>
    <property type="match status" value="1"/>
</dbReference>
<feature type="domain" description="HTH lysR-type" evidence="5">
    <location>
        <begin position="1"/>
        <end position="58"/>
    </location>
</feature>
<dbReference type="InterPro" id="IPR000847">
    <property type="entry name" value="LysR_HTH_N"/>
</dbReference>
<dbReference type="Pfam" id="PF00126">
    <property type="entry name" value="HTH_1"/>
    <property type="match status" value="1"/>
</dbReference>
<dbReference type="PANTHER" id="PTHR30427:SF1">
    <property type="entry name" value="TRANSCRIPTIONAL ACTIVATOR PROTEIN LYSR"/>
    <property type="match status" value="1"/>
</dbReference>
<dbReference type="PRINTS" id="PR00039">
    <property type="entry name" value="HTHLYSR"/>
</dbReference>
<dbReference type="InterPro" id="IPR036388">
    <property type="entry name" value="WH-like_DNA-bd_sf"/>
</dbReference>
<proteinExistence type="inferred from homology"/>
<evidence type="ECO:0000256" key="1">
    <source>
        <dbReference type="ARBA" id="ARBA00009437"/>
    </source>
</evidence>
<gene>
    <name evidence="6" type="ORF">ACFOD7_20160</name>
</gene>
<dbReference type="Proteomes" id="UP001595557">
    <property type="component" value="Unassembled WGS sequence"/>
</dbReference>
<dbReference type="Pfam" id="PF03466">
    <property type="entry name" value="LysR_substrate"/>
    <property type="match status" value="1"/>
</dbReference>
<keyword evidence="4" id="KW-0804">Transcription</keyword>
<dbReference type="InterPro" id="IPR036390">
    <property type="entry name" value="WH_DNA-bd_sf"/>
</dbReference>
<accession>A0ABV7ILF3</accession>
<dbReference type="RefSeq" id="WP_207467147.1">
    <property type="nucleotide sequence ID" value="NZ_JAFNAW010000013.1"/>
</dbReference>
<reference evidence="7" key="1">
    <citation type="journal article" date="2019" name="Int. J. Syst. Evol. Microbiol.">
        <title>The Global Catalogue of Microorganisms (GCM) 10K type strain sequencing project: providing services to taxonomists for standard genome sequencing and annotation.</title>
        <authorList>
            <consortium name="The Broad Institute Genomics Platform"/>
            <consortium name="The Broad Institute Genome Sequencing Center for Infectious Disease"/>
            <person name="Wu L."/>
            <person name="Ma J."/>
        </authorList>
    </citation>
    <scope>NUCLEOTIDE SEQUENCE [LARGE SCALE GENOMIC DNA]</scope>
    <source>
        <strain evidence="7">KCTC 52239</strain>
    </source>
</reference>
<keyword evidence="2" id="KW-0805">Transcription regulation</keyword>